<gene>
    <name evidence="8" type="ORF">CHC_T00009143001</name>
</gene>
<dbReference type="PANTHER" id="PTHR10981:SF0">
    <property type="entry name" value="BATTENIN"/>
    <property type="match status" value="1"/>
</dbReference>
<feature type="transmembrane region" description="Helical" evidence="7">
    <location>
        <begin position="66"/>
        <end position="87"/>
    </location>
</feature>
<dbReference type="OMA" id="WLCNWQV"/>
<evidence type="ECO:0000256" key="3">
    <source>
        <dbReference type="ARBA" id="ARBA00022448"/>
    </source>
</evidence>
<evidence type="ECO:0000313" key="9">
    <source>
        <dbReference type="Proteomes" id="UP000012073"/>
    </source>
</evidence>
<dbReference type="InterPro" id="IPR003492">
    <property type="entry name" value="Battenin_disease_Cln3"/>
</dbReference>
<dbReference type="GeneID" id="17324731"/>
<dbReference type="Gramene" id="CDF37144">
    <property type="protein sequence ID" value="CDF37144"/>
    <property type="gene ID" value="CHC_T00009143001"/>
</dbReference>
<evidence type="ECO:0000256" key="4">
    <source>
        <dbReference type="ARBA" id="ARBA00022692"/>
    </source>
</evidence>
<feature type="transmembrane region" description="Helical" evidence="7">
    <location>
        <begin position="288"/>
        <end position="315"/>
    </location>
</feature>
<dbReference type="GO" id="GO:0005773">
    <property type="term" value="C:vacuole"/>
    <property type="evidence" value="ECO:0007669"/>
    <property type="project" value="UniProtKB-ARBA"/>
</dbReference>
<keyword evidence="9" id="KW-1185">Reference proteome</keyword>
<keyword evidence="4 7" id="KW-0812">Transmembrane</keyword>
<dbReference type="AlphaFoldDB" id="R7QGD2"/>
<dbReference type="EMBL" id="HG001818">
    <property type="protein sequence ID" value="CDF37144.1"/>
    <property type="molecule type" value="Genomic_DNA"/>
</dbReference>
<dbReference type="Pfam" id="PF02487">
    <property type="entry name" value="CLN3"/>
    <property type="match status" value="1"/>
</dbReference>
<keyword evidence="6 7" id="KW-0472">Membrane</keyword>
<feature type="transmembrane region" description="Helical" evidence="7">
    <location>
        <begin position="342"/>
        <end position="365"/>
    </location>
</feature>
<dbReference type="RefSeq" id="XP_005716963.1">
    <property type="nucleotide sequence ID" value="XM_005716906.1"/>
</dbReference>
<feature type="transmembrane region" description="Helical" evidence="7">
    <location>
        <begin position="94"/>
        <end position="113"/>
    </location>
</feature>
<sequence>MGFPLPSRDHAAFWGLGLVNNFTFCVFITAAEEIIKGYAGLILLCTVVPGFLSRLVLSLYAERVPYALRIAVVSVSSCFCILVVALSSSVPVQMLALALQATIGALGEISFLALTSRFSDSVVGAWASGTGASGIAGAGIYVLLREVFGLSSSQTLISCSWIPLVLIVIYQGVLVNSPSFERIPSEDEVETAQTAVEIEEKISTTKKEFFPTLLKTYMIPLAVVYFAEYTINEGVLGTLTTFKNNKEYEVERIYTQLQFTYQIAVFFARSSICVVKIHAIWVLPILQLLNLVVLAFGSMFMLVPSAAVAFLIVFWEGLLGGLTYVNAFYRIKTETPAHLKEWALGTATVGDAAGISLAAIVSIWLESAIVNFQKSS</sequence>
<dbReference type="GO" id="GO:0051453">
    <property type="term" value="P:regulation of intracellular pH"/>
    <property type="evidence" value="ECO:0007669"/>
    <property type="project" value="TreeGrafter"/>
</dbReference>
<dbReference type="PANTHER" id="PTHR10981">
    <property type="entry name" value="BATTENIN"/>
    <property type="match status" value="1"/>
</dbReference>
<dbReference type="KEGG" id="ccp:CHC_T00009143001"/>
<feature type="transmembrane region" description="Helical" evidence="7">
    <location>
        <begin position="12"/>
        <end position="31"/>
    </location>
</feature>
<reference evidence="9" key="1">
    <citation type="journal article" date="2013" name="Proc. Natl. Acad. Sci. U.S.A.">
        <title>Genome structure and metabolic features in the red seaweed Chondrus crispus shed light on evolution of the Archaeplastida.</title>
        <authorList>
            <person name="Collen J."/>
            <person name="Porcel B."/>
            <person name="Carre W."/>
            <person name="Ball S.G."/>
            <person name="Chaparro C."/>
            <person name="Tonon T."/>
            <person name="Barbeyron T."/>
            <person name="Michel G."/>
            <person name="Noel B."/>
            <person name="Valentin K."/>
            <person name="Elias M."/>
            <person name="Artiguenave F."/>
            <person name="Arun A."/>
            <person name="Aury J.M."/>
            <person name="Barbosa-Neto J.F."/>
            <person name="Bothwell J.H."/>
            <person name="Bouget F.Y."/>
            <person name="Brillet L."/>
            <person name="Cabello-Hurtado F."/>
            <person name="Capella-Gutierrez S."/>
            <person name="Charrier B."/>
            <person name="Cladiere L."/>
            <person name="Cock J.M."/>
            <person name="Coelho S.M."/>
            <person name="Colleoni C."/>
            <person name="Czjzek M."/>
            <person name="Da Silva C."/>
            <person name="Delage L."/>
            <person name="Denoeud F."/>
            <person name="Deschamps P."/>
            <person name="Dittami S.M."/>
            <person name="Gabaldon T."/>
            <person name="Gachon C.M."/>
            <person name="Groisillier A."/>
            <person name="Herve C."/>
            <person name="Jabbari K."/>
            <person name="Katinka M."/>
            <person name="Kloareg B."/>
            <person name="Kowalczyk N."/>
            <person name="Labadie K."/>
            <person name="Leblanc C."/>
            <person name="Lopez P.J."/>
            <person name="McLachlan D.H."/>
            <person name="Meslet-Cladiere L."/>
            <person name="Moustafa A."/>
            <person name="Nehr Z."/>
            <person name="Nyvall Collen P."/>
            <person name="Panaud O."/>
            <person name="Partensky F."/>
            <person name="Poulain J."/>
            <person name="Rensing S.A."/>
            <person name="Rousvoal S."/>
            <person name="Samson G."/>
            <person name="Symeonidi A."/>
            <person name="Weissenbach J."/>
            <person name="Zambounis A."/>
            <person name="Wincker P."/>
            <person name="Boyen C."/>
        </authorList>
    </citation>
    <scope>NUCLEOTIDE SEQUENCE [LARGE SCALE GENOMIC DNA]</scope>
    <source>
        <strain evidence="9">cv. Stackhouse</strain>
    </source>
</reference>
<feature type="transmembrane region" description="Helical" evidence="7">
    <location>
        <begin position="156"/>
        <end position="175"/>
    </location>
</feature>
<comment type="subcellular location">
    <subcellularLocation>
        <location evidence="1">Endomembrane system</location>
        <topology evidence="1">Multi-pass membrane protein</topology>
    </subcellularLocation>
</comment>
<keyword evidence="5 7" id="KW-1133">Transmembrane helix</keyword>
<dbReference type="GO" id="GO:0012505">
    <property type="term" value="C:endomembrane system"/>
    <property type="evidence" value="ECO:0007669"/>
    <property type="project" value="UniProtKB-SubCell"/>
</dbReference>
<dbReference type="PhylomeDB" id="R7QGD2"/>
<name>R7QGD2_CHOCR</name>
<comment type="similarity">
    <text evidence="2 7">Belongs to the battenin family.</text>
</comment>
<accession>R7QGD2</accession>
<dbReference type="STRING" id="2769.R7QGD2"/>
<feature type="transmembrane region" description="Helical" evidence="7">
    <location>
        <begin position="38"/>
        <end position="60"/>
    </location>
</feature>
<evidence type="ECO:0000256" key="2">
    <source>
        <dbReference type="ARBA" id="ARBA00007467"/>
    </source>
</evidence>
<evidence type="ECO:0000313" key="8">
    <source>
        <dbReference type="EMBL" id="CDF37144.1"/>
    </source>
</evidence>
<dbReference type="GO" id="GO:0016020">
    <property type="term" value="C:membrane"/>
    <property type="evidence" value="ECO:0007669"/>
    <property type="project" value="UniProtKB-UniRule"/>
</dbReference>
<protein>
    <submittedName>
        <fullName evidence="8">Protein BTN1</fullName>
    </submittedName>
</protein>
<evidence type="ECO:0000256" key="6">
    <source>
        <dbReference type="ARBA" id="ARBA00023136"/>
    </source>
</evidence>
<dbReference type="InterPro" id="IPR036259">
    <property type="entry name" value="MFS_trans_sf"/>
</dbReference>
<evidence type="ECO:0000256" key="1">
    <source>
        <dbReference type="ARBA" id="ARBA00004127"/>
    </source>
</evidence>
<dbReference type="Gene3D" id="1.20.1250.20">
    <property type="entry name" value="MFS general substrate transporter like domains"/>
    <property type="match status" value="1"/>
</dbReference>
<proteinExistence type="inferred from homology"/>
<dbReference type="PRINTS" id="PR01315">
    <property type="entry name" value="BATTENIN"/>
</dbReference>
<dbReference type="OrthoDB" id="5965864at2759"/>
<dbReference type="SUPFAM" id="SSF103473">
    <property type="entry name" value="MFS general substrate transporter"/>
    <property type="match status" value="1"/>
</dbReference>
<feature type="transmembrane region" description="Helical" evidence="7">
    <location>
        <begin position="125"/>
        <end position="144"/>
    </location>
</feature>
<dbReference type="Proteomes" id="UP000012073">
    <property type="component" value="Unassembled WGS sequence"/>
</dbReference>
<organism evidence="8 9">
    <name type="scientific">Chondrus crispus</name>
    <name type="common">Carrageen Irish moss</name>
    <name type="synonym">Polymorpha crispa</name>
    <dbReference type="NCBI Taxonomy" id="2769"/>
    <lineage>
        <taxon>Eukaryota</taxon>
        <taxon>Rhodophyta</taxon>
        <taxon>Florideophyceae</taxon>
        <taxon>Rhodymeniophycidae</taxon>
        <taxon>Gigartinales</taxon>
        <taxon>Gigartinaceae</taxon>
        <taxon>Chondrus</taxon>
    </lineage>
</organism>
<keyword evidence="3" id="KW-0813">Transport</keyword>
<evidence type="ECO:0000256" key="5">
    <source>
        <dbReference type="ARBA" id="ARBA00022989"/>
    </source>
</evidence>
<evidence type="ECO:0000256" key="7">
    <source>
        <dbReference type="RuleBase" id="RU361113"/>
    </source>
</evidence>